<comment type="caution">
    <text evidence="2">The sequence shown here is derived from an EMBL/GenBank/DDBJ whole genome shotgun (WGS) entry which is preliminary data.</text>
</comment>
<evidence type="ECO:0000313" key="3">
    <source>
        <dbReference type="Proteomes" id="UP000267341"/>
    </source>
</evidence>
<dbReference type="EMBL" id="RBIZ01000003">
    <property type="protein sequence ID" value="RKR63448.1"/>
    <property type="molecule type" value="Genomic_DNA"/>
</dbReference>
<keyword evidence="3" id="KW-1185">Reference proteome</keyword>
<keyword evidence="1" id="KW-0812">Transmembrane</keyword>
<name>A0ABX9RY27_9ENTR</name>
<proteinExistence type="predicted"/>
<protein>
    <submittedName>
        <fullName evidence="2">Uncharacterized protein</fullName>
    </submittedName>
</protein>
<sequence length="98" mass="11346">MVMAQGVVMSRPSKWSLRMLAFLVIAFVLMLSGIFDPLAESLKYIVTNLMNYIPTEKVEPYPDRVEENYFIMYLLFNMLTAAVVVCVAEKLVWLFRNT</sequence>
<evidence type="ECO:0000313" key="2">
    <source>
        <dbReference type="EMBL" id="RKR63448.1"/>
    </source>
</evidence>
<feature type="transmembrane region" description="Helical" evidence="1">
    <location>
        <begin position="70"/>
        <end position="95"/>
    </location>
</feature>
<keyword evidence="1" id="KW-1133">Transmembrane helix</keyword>
<accession>A0ABX9RY27</accession>
<evidence type="ECO:0000256" key="1">
    <source>
        <dbReference type="SAM" id="Phobius"/>
    </source>
</evidence>
<keyword evidence="1" id="KW-0472">Membrane</keyword>
<organism evidence="2 3">
    <name type="scientific">Yokenella regensburgei</name>
    <dbReference type="NCBI Taxonomy" id="158877"/>
    <lineage>
        <taxon>Bacteria</taxon>
        <taxon>Pseudomonadati</taxon>
        <taxon>Pseudomonadota</taxon>
        <taxon>Gammaproteobacteria</taxon>
        <taxon>Enterobacterales</taxon>
        <taxon>Enterobacteriaceae</taxon>
        <taxon>Yokenella</taxon>
    </lineage>
</organism>
<dbReference type="Proteomes" id="UP000267341">
    <property type="component" value="Unassembled WGS sequence"/>
</dbReference>
<gene>
    <name evidence="2" type="ORF">C7387_0100</name>
</gene>
<reference evidence="2 3" key="1">
    <citation type="submission" date="2018-10" db="EMBL/GenBank/DDBJ databases">
        <title>Genomic Encyclopedia of Type Strains, Phase IV (KMG-IV): sequencing the most valuable type-strain genomes for metagenomic binning, comparative biology and taxonomic classification.</title>
        <authorList>
            <person name="Goeker M."/>
        </authorList>
    </citation>
    <scope>NUCLEOTIDE SEQUENCE [LARGE SCALE GENOMIC DNA]</scope>
    <source>
        <strain evidence="2 3">DSM 5079</strain>
    </source>
</reference>